<dbReference type="EMBL" id="CM035417">
    <property type="protein sequence ID" value="KAH7424178.1"/>
    <property type="molecule type" value="Genomic_DNA"/>
</dbReference>
<dbReference type="PANTHER" id="PTHR28630">
    <property type="match status" value="1"/>
</dbReference>
<keyword evidence="2" id="KW-1185">Reference proteome</keyword>
<dbReference type="Gene3D" id="3.40.30.10">
    <property type="entry name" value="Glutaredoxin"/>
    <property type="match status" value="1"/>
</dbReference>
<accession>A0A8T2TNZ5</accession>
<proteinExistence type="predicted"/>
<dbReference type="CDD" id="cd02970">
    <property type="entry name" value="PRX_like2"/>
    <property type="match status" value="1"/>
</dbReference>
<dbReference type="GO" id="GO:0009507">
    <property type="term" value="C:chloroplast"/>
    <property type="evidence" value="ECO:0007669"/>
    <property type="project" value="TreeGrafter"/>
</dbReference>
<evidence type="ECO:0000313" key="2">
    <source>
        <dbReference type="Proteomes" id="UP000825935"/>
    </source>
</evidence>
<evidence type="ECO:0000313" key="1">
    <source>
        <dbReference type="EMBL" id="KAH7424178.1"/>
    </source>
</evidence>
<dbReference type="PANTHER" id="PTHR28630:SF11">
    <property type="entry name" value="THIOREDOXIN-LIKE PROTEIN AAED1, CHLOROPLASTIC"/>
    <property type="match status" value="1"/>
</dbReference>
<dbReference type="Proteomes" id="UP000825935">
    <property type="component" value="Chromosome 12"/>
</dbReference>
<dbReference type="SUPFAM" id="SSF52833">
    <property type="entry name" value="Thioredoxin-like"/>
    <property type="match status" value="1"/>
</dbReference>
<dbReference type="InterPro" id="IPR036249">
    <property type="entry name" value="Thioredoxin-like_sf"/>
</dbReference>
<evidence type="ECO:0008006" key="3">
    <source>
        <dbReference type="Google" id="ProtNLM"/>
    </source>
</evidence>
<sequence>MRMETIASVSCSLPDMFVTPRSSRLAFVSPHYLLKKRRDRNSLFRLRSRAQASPSADAIEGRKLQVSKKLADSLESVKVFDLEGKSISLTDLWKDRRVVVGFTRHFGCVLCMKRADLLASCKDELDKASVSLIIIGPGKVEQAKTFAANRNFPGEIYADPDAASHKVFEFVSGVGSTFSMKSGMRVISAYLEGYRQNWDLSFDEDTRTKGGW</sequence>
<name>A0A8T2TNZ5_CERRI</name>
<organism evidence="1 2">
    <name type="scientific">Ceratopteris richardii</name>
    <name type="common">Triangle waterfern</name>
    <dbReference type="NCBI Taxonomy" id="49495"/>
    <lineage>
        <taxon>Eukaryota</taxon>
        <taxon>Viridiplantae</taxon>
        <taxon>Streptophyta</taxon>
        <taxon>Embryophyta</taxon>
        <taxon>Tracheophyta</taxon>
        <taxon>Polypodiopsida</taxon>
        <taxon>Polypodiidae</taxon>
        <taxon>Polypodiales</taxon>
        <taxon>Pteridineae</taxon>
        <taxon>Pteridaceae</taxon>
        <taxon>Parkerioideae</taxon>
        <taxon>Ceratopteris</taxon>
    </lineage>
</organism>
<comment type="caution">
    <text evidence="1">The sequence shown here is derived from an EMBL/GenBank/DDBJ whole genome shotgun (WGS) entry which is preliminary data.</text>
</comment>
<protein>
    <recommendedName>
        <fullName evidence="3">Thioredoxin-like protein AAED1, chloroplastic</fullName>
    </recommendedName>
</protein>
<dbReference type="InterPro" id="IPR032801">
    <property type="entry name" value="PXL2A/B/C"/>
</dbReference>
<gene>
    <name evidence="1" type="ORF">KP509_12G094200</name>
</gene>
<dbReference type="OrthoDB" id="40334at2759"/>
<dbReference type="Pfam" id="PF13911">
    <property type="entry name" value="AhpC-TSA_2"/>
    <property type="match status" value="1"/>
</dbReference>
<dbReference type="AlphaFoldDB" id="A0A8T2TNZ5"/>
<reference evidence="1" key="1">
    <citation type="submission" date="2021-08" db="EMBL/GenBank/DDBJ databases">
        <title>WGS assembly of Ceratopteris richardii.</title>
        <authorList>
            <person name="Marchant D.B."/>
            <person name="Chen G."/>
            <person name="Jenkins J."/>
            <person name="Shu S."/>
            <person name="Leebens-Mack J."/>
            <person name="Grimwood J."/>
            <person name="Schmutz J."/>
            <person name="Soltis P."/>
            <person name="Soltis D."/>
            <person name="Chen Z.-H."/>
        </authorList>
    </citation>
    <scope>NUCLEOTIDE SEQUENCE</scope>
    <source>
        <strain evidence="1">Whitten #5841</strain>
        <tissue evidence="1">Leaf</tissue>
    </source>
</reference>
<dbReference type="OMA" id="PTHTSFN"/>